<dbReference type="NCBIfam" id="TIGR03661">
    <property type="entry name" value="T1SS_VCA0849"/>
    <property type="match status" value="1"/>
</dbReference>
<dbReference type="InterPro" id="IPR019960">
    <property type="entry name" value="T1SS_VCA0849"/>
</dbReference>
<dbReference type="PRINTS" id="PR00313">
    <property type="entry name" value="CABNDNGRPT"/>
</dbReference>
<sequence length="3814" mass="382840">MATDTVLITHVTGKAWMRASDGQLIALHEGMRVPVNAHIMTDEGASVTLQATGVPPVIVGQNTDMLVTEELAEAQPQPADNAITPPADPVADQILAALDAGQDPFAILDPTAAVLTGGGGGGASFTRLSSVVETTTPLGLAYPRPGAETPEFVQLGGVAAAADAAPATPTPAGPTIDVSDDPDGSEGGPDVPAGVFSIPENNTEAGLSGSFSFTAAAGLSNLQFTFTPEAGQPGGVTVTPAELSLLSSPGATPIVIDTEKGSLALTGYDPATGRVAYTYRSDGALDHPLDQDALPDSITIIVNDSLGRSSTADLVANITDTMPAAFDDASAIGEDGTSVSGNVLSIDGAAAGDQADDQGADGSAVTGIQAPGAVDGEAVPASGTIEIHGQYGDLAIDAEGHYTYTLATEGDDRYLALQALGEGEEVTETFKYTLTDGDGDTSQADLVITVTGADDGVTVSVPPGKTGDNDQPVSGDTLDRVVYESGLPSGSGPKPADLIAESHFTIEALDGLDDTEAVTLGYTDAGGHPAALVLSRSELEAVGTEPKTVATQYGTMELRGYSQAADGTITVDYTYTLVKAPDVSGVAATDGFTIVAKDADGDTDTQNLGIRIVDDAPTAHLDVDSVAAGQFTAETGNVITGAGTAGGTANADVQGADGAHVSAIASNNASGNTATTDGSGNLVINGEYGVLTIGADGGYSYVRNAGTPGGVSDVFTYTLSDGDTDTDTATLTINIGNSVPTLGEIPVAGGEDTRVYEAGLAARGGEPAGSHAGDGSATTSGTIAFTSLDGLGGVSLDGQPVSSTDSASPTDLGNGLSAYYTYNVATGAGTIHYSYTLPDNTSGDDTSVSFDVQVSDADGQSSGTGHLVIDIVDDAPTAHLDVDSIAAGGTTAAGNVITGVGTEGGVANADVQGADGAHVSAIASNNVSGNTATTVGGNLVINGQYGVLTIGADGEYSYVRNAGTKGGVSDVFTYTLSDGDTDTDTATLTIDIGNSVPTLGEIPAAGGEDTRVYEAGLPARSGEPAGSHAGDGSATTSGTIAFTSLDGLGGVSLGGQPVSSTDSASPTDLGNGLSAYYTYNVATGAGTIHYSYTLPDNTSGDDTSVSFDVTVSDADGQSSGTGHLVIDIVDDAPTAHVDVDSVAAGQFTAETGNVITGAGTAGGTANADVRGADGAHVSAIASNNASGNTATTDGLGNLVINGQYGVLTIGADGEYSYVRNAGTKGGVSDVFTYTLSDGDTDTDTATLTINIGNDVPTIGTIPAAGGEDTQVYEAGLPARGGEPAGSDGTQQTMADGTIGFTSKDGIGTVSLGGHALSADAGSPTTFADGTRGTVSAYYTYDAASGTGAIHYAYTLVDNTLADPSSVSFDVTVSDADGQSSGTGHLVIDIVDDAPTAHVDVDSVVAGQFTAETGNVITGAGTAGGTANADVQGADGAHVSAIASNNASGNAATTDGLGNLVINGQYGVLTIGADGEYSYVRNPGTPGGVSDVFTYTLSDGDTDTDTATLTINIGNDVPTIGTIPAAGGEDAQVYEAGLPARGGEPAGSDGTKQTMADGTIGFTSKDGVGSVSLGGHALSADAGSPTTFADGSRGTVSAYYTYDAASGTGAIHYAYTLVDNTLADPSSVSFDVTVSDADGQSSGTGHLVIDIVDDAPHAVADVNSVIEGGSAIGNVLTDGSNDVLGADGAMVTGVATGSDTSAPVSGNLGGTGIAGTYGVLILNANGSYTYHANSDAVNSDVVDHFVYTITDGDNDTSTVTLDINVADVSLSADSAAVTVDEAALPSGSNPGSNSEVAEGTLAVDGAVSYAFKSGSDGDGAYGALVLNANGTYSYTLASPVDGVTADNGNNTVNGVETFHYTATDANGNTVDGTITVNVIDDVPTVTLGGDLAVDSGEATAATAAGSFGFDFGADAGAGATATVTVNGVTTTLTQGVQNIVAGQYGTLVIAADGSYVYTAHANTGGQTDSFAFTVTDADGDKAEDTLTVTIAQPTQPGAVADVLVNEHGLGDAVDASEAAPIVLPAGFTLDSVVTQGTYGTVSQVGGQWVYTLNGPIGHAGGDNGANTADDADTVTVKVKDVHGNTFDVQVKVDIVDDVPTVTLGGDLAVDSGEATAATAAGSFGFDFGADAGAGATATVTVDGVTTTLTQGVQNIVAGQYGTLVIAADGSYVYTAHANTGGQTDSFAFTVTDADGDKAEDTLTVTIAQPTQPGAVADVLVDEHGLGDAVDASEAAPIVLPAGFTLDSVVTQGTYGTVSQVGGQWVYTLNGPIGHAGGDNGANTADDADTVTVTVKDAHGNTFDVQVQVDIVDDVPTVTLGSDLAVDSGEATAATAAGSFGFDFGADAGAGATATVTVNGVTTTLTQGVQNIVAGQYGTLTIAADGSYVYTAHANTGGQTDSFAFTVTDADGDKAEDTLTVTIAQPTQPGAVADVLVNEHGLGDAVDASEAAPIVLPAGFTLDSVVTQGTYGTVSQVGGQWVYTLNGPIGHAGGDNGANTADDADTVTVTVKDVHGNTFDVQVKVDIVDDVPTFGVHSDTTMSNEVGTATGDLVFDTGADAVGASHVITRIDGLPSGWAVSGLGTEAGVITDTNGTPIFEVTLNADNATYTVKQLAERPGTTETFDVAANIDNSPIPTYDFGFATLTALNGGRFNANTIGGTSHHEFGMGNPQFDGSESFRMVFDQALSNFTLNISTFKTAGTIDVLVQSGGQSVLIPVPVTSGTSAIEISPADLVAAGAPFTSFDTVTLTASGGVNVSFSTLTYTESVPADDLSFVVNVSGTDGDGDATATSFVVTSEGVDNAPPSITGAELLVAESSMNTLMAGALTIADPGDTGVHHVSLLAPPAGAFKSDGRPVHWEISDDGHTLTGSTKDTGNTVGRDVITVTIDDAGNYTVKLLAPIEHPGHNAQNDVESFDVKVKVTDSHGSSGTSNLTIHIQDDAPANNPSADSDLGIPVSVISVGSLESGFANWTLTSNGSLSDTINNDSDSGIDRIVWGSSSKGSGYAFVDNEGLRGEDSSLLDTTFKLGTFTHNNFPVSGDTLKTVDLQVSIHVTIDGVEHIVQHTIKLKHTETDNTGDGNNTQSRDIVEITNSTATQTFTVGDRTYILDIKGFLDTNGDLVSTIYTWENKSNSFDLYATISSTDALPRVEGELFDPSSGIMTWQYGADGAGSVTWENGVAGAGGSTVITNQYGTLTVGADGHYVFEMSRAARDNFQIGDKSLNYNYTVTDADGDTQVGHITIDLSGYKNIPAIPTIDHEAGHTLLANEAGLVTTAATGIDAGTDVSGATVAITGADKASLHGVPVTASVLVDGVPQVIALTSDGHALSYTANPDGTLSAGYQSGGSWHPVFEVSGSAADGTYSVHMIGALDPVSSYVTTQPGANGTANFDFGDFSSRASVSDTEDGVKLTLSAFLDKGGVDGVKDGSDTVANVVVNDSSNRGISVDNTNWNGNNSDTRYIENNSQNGNSSDGSFGEKLVLDFSANAAEGRHITEVALTLNQFGDRQADTREYVGYWPFGHYEVTSNAGEDTATFAIFYTDGTKEIRTVAADPRAYDESSNGDSGNQQVTLAAEPGKYIDHIVIGAGDTSSQFSVDEQIQVKWHTDAHDVTHVVDQDSLTLHLGTTVTDGTGDKASTNFDVSIDNSSGTSNSLHGTDGNDALFGGQGSDTLVGGDGNDVLFGGAGDDILSGGAGDDVFVWKLGDQSSTTTPAVDHVTDFGVTGGGSLGKDVLDLTELLSGHTDANDLTQYLHISGGTGADTGKTIINVSTDGDVLNSHNQQIVIDNVDLTAGHGGDQAALIQSLISDGKLKVDQG</sequence>
<organism evidence="2">
    <name type="scientific">Castellaniella ginsengisoli</name>
    <dbReference type="NCBI Taxonomy" id="546114"/>
    <lineage>
        <taxon>Bacteria</taxon>
        <taxon>Pseudomonadati</taxon>
        <taxon>Pseudomonadota</taxon>
        <taxon>Betaproteobacteria</taxon>
        <taxon>Burkholderiales</taxon>
        <taxon>Alcaligenaceae</taxon>
        <taxon>Castellaniella</taxon>
    </lineage>
</organism>
<dbReference type="InterPro" id="IPR047995">
    <property type="entry name" value="Choice_anch_K"/>
</dbReference>
<dbReference type="InterPro" id="IPR047777">
    <property type="entry name" value="LapA-like_RM"/>
</dbReference>
<evidence type="ECO:0000313" key="2">
    <source>
        <dbReference type="EMBL" id="XDJ41648.1"/>
    </source>
</evidence>
<dbReference type="NCBIfam" id="NF038131">
    <property type="entry name" value="choice_anch_K"/>
    <property type="match status" value="1"/>
</dbReference>
<reference evidence="2" key="1">
    <citation type="submission" date="2024-05" db="EMBL/GenBank/DDBJ databases">
        <authorList>
            <person name="Luo Y.-C."/>
            <person name="Nicholds J."/>
            <person name="Mortimer T."/>
            <person name="Maboni G."/>
        </authorList>
    </citation>
    <scope>NUCLEOTIDE SEQUENCE</scope>
    <source>
        <strain evidence="2">153920</strain>
    </source>
</reference>
<dbReference type="EMBL" id="CP158252">
    <property type="protein sequence ID" value="XDJ41648.1"/>
    <property type="molecule type" value="Genomic_DNA"/>
</dbReference>
<dbReference type="InterPro" id="IPR010221">
    <property type="entry name" value="VCBS_dom"/>
</dbReference>
<accession>A0AB39CIA5</accession>
<dbReference type="GO" id="GO:0005509">
    <property type="term" value="F:calcium ion binding"/>
    <property type="evidence" value="ECO:0007669"/>
    <property type="project" value="InterPro"/>
</dbReference>
<dbReference type="PROSITE" id="PS00330">
    <property type="entry name" value="HEMOLYSIN_CALCIUM"/>
    <property type="match status" value="3"/>
</dbReference>
<dbReference type="Pfam" id="PF00353">
    <property type="entry name" value="HemolysinCabind"/>
    <property type="match status" value="1"/>
</dbReference>
<dbReference type="Pfam" id="PF17963">
    <property type="entry name" value="Big_9"/>
    <property type="match status" value="5"/>
</dbReference>
<dbReference type="NCBIfam" id="NF033682">
    <property type="entry name" value="retention_LapA"/>
    <property type="match status" value="1"/>
</dbReference>
<feature type="region of interest" description="Disordered" evidence="1">
    <location>
        <begin position="164"/>
        <end position="189"/>
    </location>
</feature>
<dbReference type="InterPro" id="IPR001343">
    <property type="entry name" value="Hemolysn_Ca-bd"/>
</dbReference>
<dbReference type="InterPro" id="IPR018511">
    <property type="entry name" value="Hemolysin-typ_Ca-bd_CS"/>
</dbReference>
<dbReference type="SUPFAM" id="SSF51120">
    <property type="entry name" value="beta-Roll"/>
    <property type="match status" value="1"/>
</dbReference>
<dbReference type="RefSeq" id="WP_368643299.1">
    <property type="nucleotide sequence ID" value="NZ_CP158252.1"/>
</dbReference>
<proteinExistence type="predicted"/>
<protein>
    <submittedName>
        <fullName evidence="2">Retention module-containing protein</fullName>
    </submittedName>
</protein>
<dbReference type="NCBIfam" id="TIGR01965">
    <property type="entry name" value="VCBS_repeat"/>
    <property type="match status" value="6"/>
</dbReference>
<name>A0AB39CIA5_9BURK</name>
<evidence type="ECO:0000256" key="1">
    <source>
        <dbReference type="SAM" id="MobiDB-lite"/>
    </source>
</evidence>
<dbReference type="InterPro" id="IPR011049">
    <property type="entry name" value="Serralysin-like_metalloprot_C"/>
</dbReference>
<gene>
    <name evidence="2" type="ORF">ABRY99_12015</name>
</gene>